<evidence type="ECO:0000313" key="3">
    <source>
        <dbReference type="Proteomes" id="UP000479190"/>
    </source>
</evidence>
<proteinExistence type="predicted"/>
<reference evidence="2 3" key="1">
    <citation type="submission" date="2020-02" db="EMBL/GenBank/DDBJ databases">
        <authorList>
            <person name="Ferguson B K."/>
        </authorList>
    </citation>
    <scope>NUCLEOTIDE SEQUENCE [LARGE SCALE GENOMIC DNA]</scope>
</reference>
<organism evidence="2 3">
    <name type="scientific">Trichogramma brassicae</name>
    <dbReference type="NCBI Taxonomy" id="86971"/>
    <lineage>
        <taxon>Eukaryota</taxon>
        <taxon>Metazoa</taxon>
        <taxon>Ecdysozoa</taxon>
        <taxon>Arthropoda</taxon>
        <taxon>Hexapoda</taxon>
        <taxon>Insecta</taxon>
        <taxon>Pterygota</taxon>
        <taxon>Neoptera</taxon>
        <taxon>Endopterygota</taxon>
        <taxon>Hymenoptera</taxon>
        <taxon>Apocrita</taxon>
        <taxon>Proctotrupomorpha</taxon>
        <taxon>Chalcidoidea</taxon>
        <taxon>Trichogrammatidae</taxon>
        <taxon>Trichogramma</taxon>
    </lineage>
</organism>
<protein>
    <submittedName>
        <fullName evidence="2">Uncharacterized protein</fullName>
    </submittedName>
</protein>
<evidence type="ECO:0000256" key="1">
    <source>
        <dbReference type="SAM" id="MobiDB-lite"/>
    </source>
</evidence>
<accession>A0A6H5I5K2</accession>
<sequence length="155" mass="17183">TDLILTESTPKEKSGQLFCDKEKFDVQQPINRFTSNVRDILLKSKSYNTGLSASSYELAYKTSASALIFKGAFQRTRISQSAVNPKVPTLVVTQIAELVTYDHHPQTRRPRLDKASPKEFHPAGCKPPRPAPSPVDNIVQPNLVHECNVNIPGTP</sequence>
<evidence type="ECO:0000313" key="2">
    <source>
        <dbReference type="EMBL" id="CAB0030312.1"/>
    </source>
</evidence>
<dbReference type="AlphaFoldDB" id="A0A6H5I5K2"/>
<feature type="non-terminal residue" evidence="2">
    <location>
        <position position="1"/>
    </location>
</feature>
<feature type="region of interest" description="Disordered" evidence="1">
    <location>
        <begin position="103"/>
        <end position="132"/>
    </location>
</feature>
<name>A0A6H5I5K2_9HYME</name>
<dbReference type="Proteomes" id="UP000479190">
    <property type="component" value="Unassembled WGS sequence"/>
</dbReference>
<dbReference type="EMBL" id="CADCXV010000456">
    <property type="protein sequence ID" value="CAB0030312.1"/>
    <property type="molecule type" value="Genomic_DNA"/>
</dbReference>
<feature type="compositionally biased region" description="Basic and acidic residues" evidence="1">
    <location>
        <begin position="103"/>
        <end position="121"/>
    </location>
</feature>
<keyword evidence="3" id="KW-1185">Reference proteome</keyword>
<gene>
    <name evidence="2" type="ORF">TBRA_LOCUS2319</name>
</gene>